<dbReference type="RefSeq" id="WP_012616501.1">
    <property type="nucleotide sequence ID" value="NC_011831.1"/>
</dbReference>
<dbReference type="EMBL" id="CP001337">
    <property type="protein sequence ID" value="ACL24137.1"/>
    <property type="molecule type" value="Genomic_DNA"/>
</dbReference>
<dbReference type="OrthoDB" id="164128at2"/>
<dbReference type="STRING" id="326427.Cagg_1228"/>
<dbReference type="AlphaFoldDB" id="B8G7V8"/>
<evidence type="ECO:0000313" key="1">
    <source>
        <dbReference type="EMBL" id="ACL24137.1"/>
    </source>
</evidence>
<dbReference type="Pfam" id="PF05991">
    <property type="entry name" value="NYN_YacP"/>
    <property type="match status" value="1"/>
</dbReference>
<dbReference type="InterPro" id="IPR010298">
    <property type="entry name" value="YacP-like"/>
</dbReference>
<protein>
    <recommendedName>
        <fullName evidence="3">NYN domain-containing protein</fullName>
    </recommendedName>
</protein>
<evidence type="ECO:0008006" key="3">
    <source>
        <dbReference type="Google" id="ProtNLM"/>
    </source>
</evidence>
<reference evidence="1" key="1">
    <citation type="submission" date="2008-12" db="EMBL/GenBank/DDBJ databases">
        <title>Complete sequence of Chloroflexus aggregans DSM 9485.</title>
        <authorList>
            <consortium name="US DOE Joint Genome Institute"/>
            <person name="Lucas S."/>
            <person name="Copeland A."/>
            <person name="Lapidus A."/>
            <person name="Glavina del Rio T."/>
            <person name="Dalin E."/>
            <person name="Tice H."/>
            <person name="Pitluck S."/>
            <person name="Foster B."/>
            <person name="Larimer F."/>
            <person name="Land M."/>
            <person name="Hauser L."/>
            <person name="Kyrpides N."/>
            <person name="Mikhailova N."/>
            <person name="Bryant D."/>
            <person name="Richardson P."/>
        </authorList>
    </citation>
    <scope>NUCLEOTIDE SEQUENCE</scope>
    <source>
        <strain evidence="1">DSM 9485</strain>
    </source>
</reference>
<accession>B8G7V8</accession>
<sequence length="164" mass="19018">MPILIDGHNLIGQMPDIDLSDPDDEEKLVAKLRRYAARKRGRKIVVVFDGGVYGHPQNLNGYGVETRFIKPPHNADQELIRQIRAIRRRDEWLVVSSDRAVVREAQARGIPVISAQEFARRLQQLDQPRINARDKRGDRPLSKAEIEDWLRFFGVDEDEDTLYY</sequence>
<dbReference type="Proteomes" id="UP000002508">
    <property type="component" value="Chromosome"/>
</dbReference>
<dbReference type="KEGG" id="cag:Cagg_1228"/>
<name>B8G7V8_CHLAD</name>
<keyword evidence="2" id="KW-1185">Reference proteome</keyword>
<organism evidence="1 2">
    <name type="scientific">Chloroflexus aggregans (strain MD-66 / DSM 9485)</name>
    <dbReference type="NCBI Taxonomy" id="326427"/>
    <lineage>
        <taxon>Bacteria</taxon>
        <taxon>Bacillati</taxon>
        <taxon>Chloroflexota</taxon>
        <taxon>Chloroflexia</taxon>
        <taxon>Chloroflexales</taxon>
        <taxon>Chloroflexineae</taxon>
        <taxon>Chloroflexaceae</taxon>
        <taxon>Chloroflexus</taxon>
    </lineage>
</organism>
<proteinExistence type="predicted"/>
<gene>
    <name evidence="1" type="ordered locus">Cagg_1228</name>
</gene>
<dbReference type="eggNOG" id="COG3688">
    <property type="taxonomic scope" value="Bacteria"/>
</dbReference>
<evidence type="ECO:0000313" key="2">
    <source>
        <dbReference type="Proteomes" id="UP000002508"/>
    </source>
</evidence>
<dbReference type="HOGENOM" id="CLU_1617753_0_0_0"/>